<evidence type="ECO:0000313" key="4">
    <source>
        <dbReference type="EMBL" id="CAH0533317.1"/>
    </source>
</evidence>
<dbReference type="SMART" id="SM00852">
    <property type="entry name" value="MoCF_biosynth"/>
    <property type="match status" value="1"/>
</dbReference>
<keyword evidence="5" id="KW-1185">Reference proteome</keyword>
<organism evidence="4 5">
    <name type="scientific">Vibrio stylophorae</name>
    <dbReference type="NCBI Taxonomy" id="659351"/>
    <lineage>
        <taxon>Bacteria</taxon>
        <taxon>Pseudomonadati</taxon>
        <taxon>Pseudomonadota</taxon>
        <taxon>Gammaproteobacteria</taxon>
        <taxon>Vibrionales</taxon>
        <taxon>Vibrionaceae</taxon>
        <taxon>Vibrio</taxon>
    </lineage>
</organism>
<comment type="function">
    <text evidence="2">May be involved in the biosynthesis of molybdopterin.</text>
</comment>
<proteinExistence type="inferred from homology"/>
<dbReference type="InterPro" id="IPR012245">
    <property type="entry name" value="MoaB"/>
</dbReference>
<dbReference type="InterPro" id="IPR001453">
    <property type="entry name" value="MoaB/Mog_dom"/>
</dbReference>
<comment type="similarity">
    <text evidence="2">Belongs to the MoaB/Mog family.</text>
</comment>
<accession>A0ABM8ZSN0</accession>
<evidence type="ECO:0000313" key="5">
    <source>
        <dbReference type="Proteomes" id="UP000838672"/>
    </source>
</evidence>
<dbReference type="RefSeq" id="WP_237465687.1">
    <property type="nucleotide sequence ID" value="NZ_CAKLDI010000001.1"/>
</dbReference>
<dbReference type="SUPFAM" id="SSF53218">
    <property type="entry name" value="Molybdenum cofactor biosynthesis proteins"/>
    <property type="match status" value="1"/>
</dbReference>
<evidence type="ECO:0000256" key="1">
    <source>
        <dbReference type="ARBA" id="ARBA00015262"/>
    </source>
</evidence>
<dbReference type="NCBIfam" id="TIGR00177">
    <property type="entry name" value="molyb_syn"/>
    <property type="match status" value="1"/>
</dbReference>
<dbReference type="PANTHER" id="PTHR43232:SF2">
    <property type="entry name" value="MOLYBDENUM COFACTOR BIOSYNTHESIS PROTEIN B"/>
    <property type="match status" value="1"/>
</dbReference>
<dbReference type="Gene3D" id="3.40.980.10">
    <property type="entry name" value="MoaB/Mog-like domain"/>
    <property type="match status" value="1"/>
</dbReference>
<dbReference type="InterPro" id="IPR013484">
    <property type="entry name" value="MoaB_proteobac"/>
</dbReference>
<dbReference type="EMBL" id="CAKLDI010000001">
    <property type="protein sequence ID" value="CAH0533317.1"/>
    <property type="molecule type" value="Genomic_DNA"/>
</dbReference>
<dbReference type="NCBIfam" id="TIGR02667">
    <property type="entry name" value="moaB_proteo"/>
    <property type="match status" value="1"/>
</dbReference>
<comment type="pathway">
    <text evidence="2">Cofactor biosynthesis; molybdopterin biosynthesis.</text>
</comment>
<name>A0ABM8ZSN0_9VIBR</name>
<evidence type="ECO:0000256" key="2">
    <source>
        <dbReference type="PIRNR" id="PIRNR006443"/>
    </source>
</evidence>
<dbReference type="PIRSF" id="PIRSF006443">
    <property type="entry name" value="MoaB"/>
    <property type="match status" value="1"/>
</dbReference>
<dbReference type="Pfam" id="PF00994">
    <property type="entry name" value="MoCF_biosynth"/>
    <property type="match status" value="1"/>
</dbReference>
<evidence type="ECO:0000259" key="3">
    <source>
        <dbReference type="SMART" id="SM00852"/>
    </source>
</evidence>
<dbReference type="InterPro" id="IPR036425">
    <property type="entry name" value="MoaB/Mog-like_dom_sf"/>
</dbReference>
<protein>
    <recommendedName>
        <fullName evidence="1 2">Molybdenum cofactor biosynthesis protein B</fullName>
    </recommendedName>
</protein>
<sequence>MSHAAKEFKPAHVAVLTVSDTRNLETDTSGQYYVDNLIEAGHKVVDRAIVIDDIYKIRAIVSKWIADENVQVIISTGGTGFTARDYTPEALMPLFDKEIEGFGELFRAISYQEIGTSTVQSRALGGFANKTVILATPGSTNACRTAWTKIIKEQLDSRHRPCNFMPHVKVIAEEA</sequence>
<dbReference type="CDD" id="cd00886">
    <property type="entry name" value="MogA_MoaB"/>
    <property type="match status" value="1"/>
</dbReference>
<feature type="domain" description="MoaB/Mog" evidence="3">
    <location>
        <begin position="14"/>
        <end position="158"/>
    </location>
</feature>
<gene>
    <name evidence="4" type="primary">moaB</name>
    <name evidence="4" type="ORF">VST7929_01183</name>
</gene>
<dbReference type="Proteomes" id="UP000838672">
    <property type="component" value="Unassembled WGS sequence"/>
</dbReference>
<dbReference type="PANTHER" id="PTHR43232">
    <property type="entry name" value="MOLYBDENUM COFACTOR BIOSYNTHESIS PROTEIN B"/>
    <property type="match status" value="1"/>
</dbReference>
<keyword evidence="2" id="KW-0501">Molybdenum cofactor biosynthesis</keyword>
<reference evidence="4" key="1">
    <citation type="submission" date="2021-11" db="EMBL/GenBank/DDBJ databases">
        <authorList>
            <person name="Rodrigo-Torres L."/>
            <person name="Arahal R. D."/>
            <person name="Lucena T."/>
        </authorList>
    </citation>
    <scope>NUCLEOTIDE SEQUENCE</scope>
    <source>
        <strain evidence="4">CECT 7929</strain>
    </source>
</reference>
<comment type="caution">
    <text evidence="4">The sequence shown here is derived from an EMBL/GenBank/DDBJ whole genome shotgun (WGS) entry which is preliminary data.</text>
</comment>